<name>A0A1B0BX59_9MUSC</name>
<dbReference type="EMBL" id="JXJN01001965">
    <property type="status" value="NOT_ANNOTATED_CDS"/>
    <property type="molecule type" value="Genomic_DNA"/>
</dbReference>
<reference evidence="1" key="2">
    <citation type="submission" date="2020-05" db="UniProtKB">
        <authorList>
            <consortium name="EnsemblMetazoa"/>
        </authorList>
    </citation>
    <scope>IDENTIFICATION</scope>
    <source>
        <strain evidence="1">IAEA</strain>
    </source>
</reference>
<keyword evidence="2" id="KW-1185">Reference proteome</keyword>
<sequence>MLSLGSLKIKSEPENVEVRKHVYPFANWEAIGNNASKKNERGQDKWHMLNILRRPFCLTKINIESIDIHVGKDDLTRSDERQARFAELDMVPGKILYEQRKDGNP</sequence>
<dbReference type="EnsemblMetazoa" id="GPPI043223-RA">
    <property type="protein sequence ID" value="GPPI043223-PA"/>
    <property type="gene ID" value="GPPI043223"/>
</dbReference>
<protein>
    <submittedName>
        <fullName evidence="1">Uncharacterized protein</fullName>
    </submittedName>
</protein>
<organism evidence="1 2">
    <name type="scientific">Glossina palpalis gambiensis</name>
    <dbReference type="NCBI Taxonomy" id="67801"/>
    <lineage>
        <taxon>Eukaryota</taxon>
        <taxon>Metazoa</taxon>
        <taxon>Ecdysozoa</taxon>
        <taxon>Arthropoda</taxon>
        <taxon>Hexapoda</taxon>
        <taxon>Insecta</taxon>
        <taxon>Pterygota</taxon>
        <taxon>Neoptera</taxon>
        <taxon>Endopterygota</taxon>
        <taxon>Diptera</taxon>
        <taxon>Brachycera</taxon>
        <taxon>Muscomorpha</taxon>
        <taxon>Hippoboscoidea</taxon>
        <taxon>Glossinidae</taxon>
        <taxon>Glossina</taxon>
    </lineage>
</organism>
<evidence type="ECO:0000313" key="1">
    <source>
        <dbReference type="EnsemblMetazoa" id="GPPI005008-PA"/>
    </source>
</evidence>
<dbReference type="EnsemblMetazoa" id="GPPI005008-RA">
    <property type="protein sequence ID" value="GPPI005008-PA"/>
    <property type="gene ID" value="GPPI005008"/>
</dbReference>
<dbReference type="VEuPathDB" id="VectorBase:GPPI005008"/>
<evidence type="ECO:0000313" key="2">
    <source>
        <dbReference type="Proteomes" id="UP000092460"/>
    </source>
</evidence>
<proteinExistence type="predicted"/>
<dbReference type="Proteomes" id="UP000092460">
    <property type="component" value="Unassembled WGS sequence"/>
</dbReference>
<dbReference type="AlphaFoldDB" id="A0A1B0BX59"/>
<dbReference type="VEuPathDB" id="VectorBase:GPPI043223"/>
<accession>A0A1B0BX59</accession>
<dbReference type="EMBL" id="JXJN01022087">
    <property type="status" value="NOT_ANNOTATED_CDS"/>
    <property type="molecule type" value="Genomic_DNA"/>
</dbReference>
<reference evidence="2" key="1">
    <citation type="submission" date="2015-01" db="EMBL/GenBank/DDBJ databases">
        <authorList>
            <person name="Aksoy S."/>
            <person name="Warren W."/>
            <person name="Wilson R.K."/>
        </authorList>
    </citation>
    <scope>NUCLEOTIDE SEQUENCE [LARGE SCALE GENOMIC DNA]</scope>
    <source>
        <strain evidence="2">IAEA</strain>
    </source>
</reference>